<dbReference type="Proteomes" id="UP000095287">
    <property type="component" value="Unplaced"/>
</dbReference>
<accession>A0A1I7YR03</accession>
<dbReference type="AlphaFoldDB" id="A0A1I7YR03"/>
<organism evidence="1 2">
    <name type="scientific">Steinernema glaseri</name>
    <dbReference type="NCBI Taxonomy" id="37863"/>
    <lineage>
        <taxon>Eukaryota</taxon>
        <taxon>Metazoa</taxon>
        <taxon>Ecdysozoa</taxon>
        <taxon>Nematoda</taxon>
        <taxon>Chromadorea</taxon>
        <taxon>Rhabditida</taxon>
        <taxon>Tylenchina</taxon>
        <taxon>Panagrolaimomorpha</taxon>
        <taxon>Strongyloidoidea</taxon>
        <taxon>Steinernematidae</taxon>
        <taxon>Steinernema</taxon>
    </lineage>
</organism>
<evidence type="ECO:0000313" key="1">
    <source>
        <dbReference type="Proteomes" id="UP000095287"/>
    </source>
</evidence>
<protein>
    <submittedName>
        <fullName evidence="2">BACK domain-containing protein</fullName>
    </submittedName>
</protein>
<evidence type="ECO:0000313" key="2">
    <source>
        <dbReference type="WBParaSite" id="L893_g18940.t1"/>
    </source>
</evidence>
<sequence>MSSVPAIFRESVCSLLGQESLSEAQDIRDYVWSMSALNVAIAQENSDIYVLFEGRDEVQFISSPSWETIRKAKYHCLSLRVISKYFDETGPSKGSMRSLLGVKHIEELDIMDINYFDDYMTKTCATFLKQVSITSCKFRTSAPLSLLLKNVLQNKCLSKLTVSDNFIDEFVSAKDDFEEEVYDLLVHGRHLSHVQLHNNDSVKSLDECMLKRVLDHWINSEEGFPRDVEVYFSCHYNRTNEKIKRLCNCGEGGPRSHPSGRGHLVTGDEYDQIRLKFIRNLIVTSPRI</sequence>
<proteinExistence type="predicted"/>
<keyword evidence="1" id="KW-1185">Reference proteome</keyword>
<name>A0A1I7YR03_9BILA</name>
<dbReference type="WBParaSite" id="L893_g18940.t1">
    <property type="protein sequence ID" value="L893_g18940.t1"/>
    <property type="gene ID" value="L893_g18940"/>
</dbReference>
<reference evidence="2" key="1">
    <citation type="submission" date="2016-11" db="UniProtKB">
        <authorList>
            <consortium name="WormBaseParasite"/>
        </authorList>
    </citation>
    <scope>IDENTIFICATION</scope>
</reference>
<dbReference type="SUPFAM" id="SSF52047">
    <property type="entry name" value="RNI-like"/>
    <property type="match status" value="1"/>
</dbReference>